<proteinExistence type="inferred from homology"/>
<evidence type="ECO:0000313" key="9">
    <source>
        <dbReference type="EMBL" id="CAB0042163.1"/>
    </source>
</evidence>
<evidence type="ECO:0000256" key="4">
    <source>
        <dbReference type="ARBA" id="ARBA00022741"/>
    </source>
</evidence>
<accession>A0A6H5J005</accession>
<dbReference type="Proteomes" id="UP000479190">
    <property type="component" value="Unassembled WGS sequence"/>
</dbReference>
<comment type="similarity">
    <text evidence="2 8">Belongs to the GPN-loop GTPase family.</text>
</comment>
<dbReference type="OrthoDB" id="5839at2759"/>
<evidence type="ECO:0000256" key="6">
    <source>
        <dbReference type="ARBA" id="ARBA00023134"/>
    </source>
</evidence>
<sequence length="291" mass="32706">MSVLYGQLVIGPPASGKTTYCHEMGKFLENLGRKVAIINIDPANENMGYKAAVDICDLVKHEDVMKNNKLGPNGALVYCMEYLEKNIDWLLSKVLNLKDHYLLFDCPGQVELITHHESMNKIVEKLGKNLVRLCAVQLMDSHHCSDPGKYLSSLMVCTVSMLQLGMPHVNVMTKLDEMKLFSHKLDFNINFYTDVLDLKYLLDRLNEDDTITEYRKLNESFVSLIEDYSLVSFHPLDISNKAMLLNVKNAIDKANGYVFGGNEPQDVQALLACAVGAISETDRTASLDAYM</sequence>
<keyword evidence="4 8" id="KW-0547">Nucleotide-binding</keyword>
<keyword evidence="10" id="KW-1185">Reference proteome</keyword>
<dbReference type="PANTHER" id="PTHR21231">
    <property type="entry name" value="XPA-BINDING PROTEIN 1-RELATED"/>
    <property type="match status" value="1"/>
</dbReference>
<dbReference type="EMBL" id="CADCXV010001161">
    <property type="protein sequence ID" value="CAB0042163.1"/>
    <property type="molecule type" value="Genomic_DNA"/>
</dbReference>
<comment type="subunit">
    <text evidence="7">Heterodimers with GPN1 or GPN3. Binds to RNA polymerase II (RNAPII).</text>
</comment>
<dbReference type="InterPro" id="IPR027417">
    <property type="entry name" value="P-loop_NTPase"/>
</dbReference>
<evidence type="ECO:0000256" key="8">
    <source>
        <dbReference type="RuleBase" id="RU365059"/>
    </source>
</evidence>
<name>A0A6H5J005_9HYME</name>
<dbReference type="GO" id="GO:0005525">
    <property type="term" value="F:GTP binding"/>
    <property type="evidence" value="ECO:0007669"/>
    <property type="project" value="UniProtKB-KW"/>
</dbReference>
<organism evidence="9 10">
    <name type="scientific">Trichogramma brassicae</name>
    <dbReference type="NCBI Taxonomy" id="86971"/>
    <lineage>
        <taxon>Eukaryota</taxon>
        <taxon>Metazoa</taxon>
        <taxon>Ecdysozoa</taxon>
        <taxon>Arthropoda</taxon>
        <taxon>Hexapoda</taxon>
        <taxon>Insecta</taxon>
        <taxon>Pterygota</taxon>
        <taxon>Neoptera</taxon>
        <taxon>Endopterygota</taxon>
        <taxon>Hymenoptera</taxon>
        <taxon>Apocrita</taxon>
        <taxon>Proctotrupomorpha</taxon>
        <taxon>Chalcidoidea</taxon>
        <taxon>Trichogrammatidae</taxon>
        <taxon>Trichogramma</taxon>
    </lineage>
</organism>
<gene>
    <name evidence="9" type="ORF">TBRA_LOCUS13795</name>
</gene>
<dbReference type="Gene3D" id="3.40.50.300">
    <property type="entry name" value="P-loop containing nucleotide triphosphate hydrolases"/>
    <property type="match status" value="1"/>
</dbReference>
<dbReference type="InterPro" id="IPR004130">
    <property type="entry name" value="Gpn"/>
</dbReference>
<comment type="function">
    <text evidence="1 8">Small GTPase required for proper localization of RNA polymerase II and III (RNAPII and RNAPIII). May act at an RNAP assembly step prior to nuclear import.</text>
</comment>
<evidence type="ECO:0000256" key="5">
    <source>
        <dbReference type="ARBA" id="ARBA00022801"/>
    </source>
</evidence>
<protein>
    <recommendedName>
        <fullName evidence="3 8">GPN-loop GTPase 2</fullName>
    </recommendedName>
</protein>
<dbReference type="AlphaFoldDB" id="A0A6H5J005"/>
<evidence type="ECO:0000256" key="2">
    <source>
        <dbReference type="ARBA" id="ARBA00005290"/>
    </source>
</evidence>
<evidence type="ECO:0000256" key="3">
    <source>
        <dbReference type="ARBA" id="ARBA00014588"/>
    </source>
</evidence>
<reference evidence="9 10" key="1">
    <citation type="submission" date="2020-02" db="EMBL/GenBank/DDBJ databases">
        <authorList>
            <person name="Ferguson B K."/>
        </authorList>
    </citation>
    <scope>NUCLEOTIDE SEQUENCE [LARGE SCALE GENOMIC DNA]</scope>
</reference>
<evidence type="ECO:0000256" key="7">
    <source>
        <dbReference type="ARBA" id="ARBA00046611"/>
    </source>
</evidence>
<dbReference type="Pfam" id="PF03029">
    <property type="entry name" value="ATP_bind_1"/>
    <property type="match status" value="1"/>
</dbReference>
<dbReference type="CDD" id="cd17871">
    <property type="entry name" value="GPN2"/>
    <property type="match status" value="1"/>
</dbReference>
<dbReference type="SUPFAM" id="SSF52540">
    <property type="entry name" value="P-loop containing nucleoside triphosphate hydrolases"/>
    <property type="match status" value="1"/>
</dbReference>
<dbReference type="FunFam" id="3.40.50.300:FF:000338">
    <property type="entry name" value="GPN-loop GTPase 2"/>
    <property type="match status" value="1"/>
</dbReference>
<dbReference type="InterPro" id="IPR030231">
    <property type="entry name" value="Gpn2"/>
</dbReference>
<evidence type="ECO:0000313" key="10">
    <source>
        <dbReference type="Proteomes" id="UP000479190"/>
    </source>
</evidence>
<dbReference type="GO" id="GO:0005737">
    <property type="term" value="C:cytoplasm"/>
    <property type="evidence" value="ECO:0007669"/>
    <property type="project" value="TreeGrafter"/>
</dbReference>
<keyword evidence="5 8" id="KW-0378">Hydrolase</keyword>
<dbReference type="GO" id="GO:0003924">
    <property type="term" value="F:GTPase activity"/>
    <property type="evidence" value="ECO:0007669"/>
    <property type="project" value="TreeGrafter"/>
</dbReference>
<evidence type="ECO:0000256" key="1">
    <source>
        <dbReference type="ARBA" id="ARBA00003181"/>
    </source>
</evidence>
<keyword evidence="6 8" id="KW-0342">GTP-binding</keyword>
<dbReference type="PANTHER" id="PTHR21231:SF3">
    <property type="entry name" value="GPN-LOOP GTPASE 2"/>
    <property type="match status" value="1"/>
</dbReference>